<dbReference type="Gene3D" id="2.60.120.260">
    <property type="entry name" value="Galactose-binding domain-like"/>
    <property type="match status" value="1"/>
</dbReference>
<protein>
    <submittedName>
        <fullName evidence="4">Discoidin domain-containing protein</fullName>
    </submittedName>
</protein>
<feature type="region of interest" description="Disordered" evidence="1">
    <location>
        <begin position="32"/>
        <end position="73"/>
    </location>
</feature>
<dbReference type="InterPro" id="IPR008979">
    <property type="entry name" value="Galactose-bd-like_sf"/>
</dbReference>
<dbReference type="InterPro" id="IPR000421">
    <property type="entry name" value="FA58C"/>
</dbReference>
<evidence type="ECO:0000256" key="2">
    <source>
        <dbReference type="SAM" id="SignalP"/>
    </source>
</evidence>
<evidence type="ECO:0000313" key="4">
    <source>
        <dbReference type="EMBL" id="MFC5750079.1"/>
    </source>
</evidence>
<feature type="chain" id="PRO_5045614278" evidence="2">
    <location>
        <begin position="34"/>
        <end position="343"/>
    </location>
</feature>
<proteinExistence type="predicted"/>
<sequence>MSAPRRRSDRRRDRVLVAGLAVAACAAAGVPLAADGSPGRAPGDPEPAPTPTWTPGTLAYPPPPDNPKHATMRHVDPDALPAAARGKITPIADRERFRIVRSADPRCRNGWMTIGMRNATHRAVYGGLTAEAGALRVSRPVFATYLPPAYEARIQFRITAPPEAAAGGHRLVLRAGKERLTVPVALDEPGPGEDNLACGRPVAASSANTSGRPDRYPAASVTDGNLNAEEFGVGNGWNDSTARRWPDTLEVDLGGTRRVARVVVHTLASNRYPPSRYGLRDWDVQARADGAWTTVARSRANTAGRVEHSFAPVEADALRIVCLGSNDRRFSRIIELEAFGPAR</sequence>
<feature type="signal peptide" evidence="2">
    <location>
        <begin position="1"/>
        <end position="33"/>
    </location>
</feature>
<dbReference type="SUPFAM" id="SSF49785">
    <property type="entry name" value="Galactose-binding domain-like"/>
    <property type="match status" value="1"/>
</dbReference>
<evidence type="ECO:0000256" key="1">
    <source>
        <dbReference type="SAM" id="MobiDB-lite"/>
    </source>
</evidence>
<keyword evidence="2" id="KW-0732">Signal</keyword>
<dbReference type="PROSITE" id="PS51257">
    <property type="entry name" value="PROKAR_LIPOPROTEIN"/>
    <property type="match status" value="1"/>
</dbReference>
<keyword evidence="5" id="KW-1185">Reference proteome</keyword>
<dbReference type="Proteomes" id="UP001596074">
    <property type="component" value="Unassembled WGS sequence"/>
</dbReference>
<feature type="domain" description="F5/8 type C" evidence="3">
    <location>
        <begin position="184"/>
        <end position="341"/>
    </location>
</feature>
<evidence type="ECO:0000259" key="3">
    <source>
        <dbReference type="PROSITE" id="PS50022"/>
    </source>
</evidence>
<organism evidence="4 5">
    <name type="scientific">Actinomadura rugatobispora</name>
    <dbReference type="NCBI Taxonomy" id="1994"/>
    <lineage>
        <taxon>Bacteria</taxon>
        <taxon>Bacillati</taxon>
        <taxon>Actinomycetota</taxon>
        <taxon>Actinomycetes</taxon>
        <taxon>Streptosporangiales</taxon>
        <taxon>Thermomonosporaceae</taxon>
        <taxon>Actinomadura</taxon>
    </lineage>
</organism>
<dbReference type="RefSeq" id="WP_378285807.1">
    <property type="nucleotide sequence ID" value="NZ_JBHSON010000049.1"/>
</dbReference>
<accession>A0ABW1A3R4</accession>
<reference evidence="5" key="1">
    <citation type="journal article" date="2019" name="Int. J. Syst. Evol. Microbiol.">
        <title>The Global Catalogue of Microorganisms (GCM) 10K type strain sequencing project: providing services to taxonomists for standard genome sequencing and annotation.</title>
        <authorList>
            <consortium name="The Broad Institute Genomics Platform"/>
            <consortium name="The Broad Institute Genome Sequencing Center for Infectious Disease"/>
            <person name="Wu L."/>
            <person name="Ma J."/>
        </authorList>
    </citation>
    <scope>NUCLEOTIDE SEQUENCE [LARGE SCALE GENOMIC DNA]</scope>
    <source>
        <strain evidence="5">KCTC 42087</strain>
    </source>
</reference>
<gene>
    <name evidence="4" type="ORF">ACFPZN_31010</name>
</gene>
<dbReference type="PROSITE" id="PS50022">
    <property type="entry name" value="FA58C_3"/>
    <property type="match status" value="1"/>
</dbReference>
<evidence type="ECO:0000313" key="5">
    <source>
        <dbReference type="Proteomes" id="UP001596074"/>
    </source>
</evidence>
<comment type="caution">
    <text evidence="4">The sequence shown here is derived from an EMBL/GenBank/DDBJ whole genome shotgun (WGS) entry which is preliminary data.</text>
</comment>
<dbReference type="Pfam" id="PF00754">
    <property type="entry name" value="F5_F8_type_C"/>
    <property type="match status" value="1"/>
</dbReference>
<dbReference type="EMBL" id="JBHSON010000049">
    <property type="protein sequence ID" value="MFC5750079.1"/>
    <property type="molecule type" value="Genomic_DNA"/>
</dbReference>
<name>A0ABW1A3R4_9ACTN</name>